<proteinExistence type="predicted"/>
<dbReference type="PATRIC" id="fig|1339280.3.peg.4500"/>
<sequence>MDSIIKLFFWHDLNHTIVCGDHNLKQFDWVLLAYYAMPDSFSLDGRFSFQLSEEMFQKAKECPLLVVNDLPTMETNTDFEKVLEVLSYRVEHQGKILLAGNLEYFQSSKEAIIQKIYSSSCIIDLSLGGATGEQREMKRIDFTRPITIEGGKEEMTDSCFLLEKHMEAFFSRRDISGFLENTCNLQSLCNDEEGYPLLTGFCNISTAFVFFSSIHVTLLEAPIVQKLTSFLKKLYLEQPSATVYFHFPLKK</sequence>
<organism evidence="1 2">
    <name type="scientific">Bacteroides fragilis str. 2-F-2 #4</name>
    <dbReference type="NCBI Taxonomy" id="1339280"/>
    <lineage>
        <taxon>Bacteria</taxon>
        <taxon>Pseudomonadati</taxon>
        <taxon>Bacteroidota</taxon>
        <taxon>Bacteroidia</taxon>
        <taxon>Bacteroidales</taxon>
        <taxon>Bacteroidaceae</taxon>
        <taxon>Bacteroides</taxon>
    </lineage>
</organism>
<dbReference type="RefSeq" id="WP_032571726.1">
    <property type="nucleotide sequence ID" value="NZ_JGDM01000124.1"/>
</dbReference>
<accession>A0A015ZCX9</accession>
<gene>
    <name evidence="1" type="ORF">M076_4713</name>
</gene>
<comment type="caution">
    <text evidence="1">The sequence shown here is derived from an EMBL/GenBank/DDBJ whole genome shotgun (WGS) entry which is preliminary data.</text>
</comment>
<name>A0A015ZCX9_BACFG</name>
<evidence type="ECO:0000313" key="2">
    <source>
        <dbReference type="Proteomes" id="UP000022272"/>
    </source>
</evidence>
<evidence type="ECO:0000313" key="1">
    <source>
        <dbReference type="EMBL" id="EXZ42172.1"/>
    </source>
</evidence>
<reference evidence="1 2" key="1">
    <citation type="submission" date="2014-02" db="EMBL/GenBank/DDBJ databases">
        <authorList>
            <person name="Sears C."/>
            <person name="Carroll K."/>
            <person name="Sack B.R."/>
            <person name="Qadri F."/>
            <person name="Myers L.L."/>
            <person name="Chung G.-T."/>
            <person name="Escheverria P."/>
            <person name="Fraser C.M."/>
            <person name="Sadzewicz L."/>
            <person name="Shefchek K.A."/>
            <person name="Tallon L."/>
            <person name="Das S.P."/>
            <person name="Daugherty S."/>
            <person name="Mongodin E.F."/>
        </authorList>
    </citation>
    <scope>NUCLEOTIDE SEQUENCE [LARGE SCALE GENOMIC DNA]</scope>
    <source>
        <strain evidence="1 2">2-F-2 #4</strain>
    </source>
</reference>
<dbReference type="AlphaFoldDB" id="A0A015ZCX9"/>
<dbReference type="Proteomes" id="UP000022272">
    <property type="component" value="Unassembled WGS sequence"/>
</dbReference>
<protein>
    <submittedName>
        <fullName evidence="1">Uncharacterized protein</fullName>
    </submittedName>
</protein>
<dbReference type="EMBL" id="JGDM01000124">
    <property type="protein sequence ID" value="EXZ42172.1"/>
    <property type="molecule type" value="Genomic_DNA"/>
</dbReference>